<sequence>MIARLFLIACLLVTACGGYDHTAAPSLETILSDTPAQTLSEYGLFTDRAAETPANRVLAYDLVNPLFSDHAVKHRFVFVPGGEQAIYSDTDVFSFPVGTVLVKTFSFAPDMRTPETDRYKVETRLLIHKEDGWAAFPYIWNASGTEATYAPAGKQRNIDMIDPSGTPLGIRYAIPNKNQCKTCHQSGDSVLPIGPKARNLNHDGPTGFSQLSNWQARGIIDGVPAHPPVVPPVWESSLPVESRARAYLDINCAHCHKADGSASNSGLWLGWTETEPVKLGLGKHPTAAGRGSGGRSMVVEPGQPDQSILVFRMASDEAGIAMPELGRSVIDEDGLLLVREWIESLDGRE</sequence>
<gene>
    <name evidence="2" type="ORF">MGWOODY_Hyp189</name>
</gene>
<dbReference type="NCBIfam" id="TIGR03806">
    <property type="entry name" value="chp_HNE_0200"/>
    <property type="match status" value="1"/>
</dbReference>
<dbReference type="EMBL" id="CZQD01000015">
    <property type="protein sequence ID" value="CUS55965.1"/>
    <property type="molecule type" value="Genomic_DNA"/>
</dbReference>
<dbReference type="InterPro" id="IPR022269">
    <property type="entry name" value="SO_2930-like_C"/>
</dbReference>
<feature type="region of interest" description="Disordered" evidence="1">
    <location>
        <begin position="280"/>
        <end position="299"/>
    </location>
</feature>
<evidence type="ECO:0000256" key="1">
    <source>
        <dbReference type="SAM" id="MobiDB-lite"/>
    </source>
</evidence>
<evidence type="ECO:0000313" key="2">
    <source>
        <dbReference type="EMBL" id="CUS55965.1"/>
    </source>
</evidence>
<dbReference type="AlphaFoldDB" id="A0A160TWV6"/>
<accession>A0A160TWV6</accession>
<proteinExistence type="predicted"/>
<dbReference type="PROSITE" id="PS51257">
    <property type="entry name" value="PROKAR_LIPOPROTEIN"/>
    <property type="match status" value="1"/>
</dbReference>
<evidence type="ECO:0008006" key="3">
    <source>
        <dbReference type="Google" id="ProtNLM"/>
    </source>
</evidence>
<name>A0A160TWV6_9ZZZZ</name>
<reference evidence="2" key="1">
    <citation type="submission" date="2015-10" db="EMBL/GenBank/DDBJ databases">
        <authorList>
            <person name="Gilbert D.G."/>
        </authorList>
    </citation>
    <scope>NUCLEOTIDE SEQUENCE</scope>
</reference>
<protein>
    <recommendedName>
        <fullName evidence="3">Cytochrome c domain-containing protein</fullName>
    </recommendedName>
</protein>
<organism evidence="2">
    <name type="scientific">hydrothermal vent metagenome</name>
    <dbReference type="NCBI Taxonomy" id="652676"/>
    <lineage>
        <taxon>unclassified sequences</taxon>
        <taxon>metagenomes</taxon>
        <taxon>ecological metagenomes</taxon>
    </lineage>
</organism>